<dbReference type="STRING" id="156994.SAMN04488028_1011262"/>
<reference evidence="2" key="1">
    <citation type="submission" date="2016-11" db="EMBL/GenBank/DDBJ databases">
        <authorList>
            <person name="Varghese N."/>
            <person name="Submissions S."/>
        </authorList>
    </citation>
    <scope>NUCLEOTIDE SEQUENCE [LARGE SCALE GENOMIC DNA]</scope>
    <source>
        <strain evidence="2">DSM 26134</strain>
    </source>
</reference>
<dbReference type="Proteomes" id="UP000184474">
    <property type="component" value="Unassembled WGS sequence"/>
</dbReference>
<organism evidence="1 2">
    <name type="scientific">Reichenbachiella agariperforans</name>
    <dbReference type="NCBI Taxonomy" id="156994"/>
    <lineage>
        <taxon>Bacteria</taxon>
        <taxon>Pseudomonadati</taxon>
        <taxon>Bacteroidota</taxon>
        <taxon>Cytophagia</taxon>
        <taxon>Cytophagales</taxon>
        <taxon>Reichenbachiellaceae</taxon>
        <taxon>Reichenbachiella</taxon>
    </lineage>
</organism>
<protein>
    <submittedName>
        <fullName evidence="1">Uncharacterized protein</fullName>
    </submittedName>
</protein>
<gene>
    <name evidence="1" type="ORF">SAMN04488028_1011262</name>
</gene>
<dbReference type="RefSeq" id="WP_073120431.1">
    <property type="nucleotide sequence ID" value="NZ_FRAA01000001.1"/>
</dbReference>
<accession>A0A1M6M7E0</accession>
<keyword evidence="2" id="KW-1185">Reference proteome</keyword>
<evidence type="ECO:0000313" key="2">
    <source>
        <dbReference type="Proteomes" id="UP000184474"/>
    </source>
</evidence>
<proteinExistence type="predicted"/>
<dbReference type="AlphaFoldDB" id="A0A1M6M7E0"/>
<dbReference type="EMBL" id="FRAA01000001">
    <property type="protein sequence ID" value="SHJ79378.1"/>
    <property type="molecule type" value="Genomic_DNA"/>
</dbReference>
<evidence type="ECO:0000313" key="1">
    <source>
        <dbReference type="EMBL" id="SHJ79378.1"/>
    </source>
</evidence>
<name>A0A1M6M7E0_REIAG</name>
<sequence>MKIYPFILLIAAGMQFSCGDQLIDPVLNQTINSPSLEEYTSETELNEISQEFMYMTSFLITRSIIDDEPARDYFKEVMITSESDHFDLTDLISVSTNNMNPFQEELYEQFKTYNYEVIYDTTYIEKEEVISIRVVPPVANPDPAEDVFPHLATAQLKCSFLTFLTEAGGNNCLELYFPNIEVLGPAISLEDHSDRIRSTWHPMNNEESNDGMELNEDGGEYLFVDNSVYEDHVFLMVLRPENNSNCNYGNIDFTNYLSN</sequence>